<dbReference type="CDD" id="cd00586">
    <property type="entry name" value="4HBT"/>
    <property type="match status" value="1"/>
</dbReference>
<accession>A0A1X6YB46</accession>
<dbReference type="SUPFAM" id="SSF54637">
    <property type="entry name" value="Thioesterase/thiol ester dehydrase-isomerase"/>
    <property type="match status" value="1"/>
</dbReference>
<dbReference type="OrthoDB" id="9799036at2"/>
<dbReference type="RefSeq" id="WP_085790239.1">
    <property type="nucleotide sequence ID" value="NZ_FWFK01000001.1"/>
</dbReference>
<dbReference type="Pfam" id="PF13279">
    <property type="entry name" value="4HBT_2"/>
    <property type="match status" value="1"/>
</dbReference>
<name>A0A1X6YB46_9RHOB</name>
<dbReference type="InterPro" id="IPR029069">
    <property type="entry name" value="HotDog_dom_sf"/>
</dbReference>
<dbReference type="Gene3D" id="3.10.129.10">
    <property type="entry name" value="Hotdog Thioesterase"/>
    <property type="match status" value="1"/>
</dbReference>
<dbReference type="InterPro" id="IPR050563">
    <property type="entry name" value="4-hydroxybenzoyl-CoA_TE"/>
</dbReference>
<dbReference type="GO" id="GO:0047617">
    <property type="term" value="F:fatty acyl-CoA hydrolase activity"/>
    <property type="evidence" value="ECO:0007669"/>
    <property type="project" value="TreeGrafter"/>
</dbReference>
<evidence type="ECO:0000313" key="3">
    <source>
        <dbReference type="EMBL" id="SLN15326.1"/>
    </source>
</evidence>
<dbReference type="PANTHER" id="PTHR31793">
    <property type="entry name" value="4-HYDROXYBENZOYL-COA THIOESTERASE FAMILY MEMBER"/>
    <property type="match status" value="1"/>
</dbReference>
<dbReference type="EMBL" id="FWFK01000001">
    <property type="protein sequence ID" value="SLN15326.1"/>
    <property type="molecule type" value="Genomic_DNA"/>
</dbReference>
<organism evidence="3 4">
    <name type="scientific">Roseivivax jejudonensis</name>
    <dbReference type="NCBI Taxonomy" id="1529041"/>
    <lineage>
        <taxon>Bacteria</taxon>
        <taxon>Pseudomonadati</taxon>
        <taxon>Pseudomonadota</taxon>
        <taxon>Alphaproteobacteria</taxon>
        <taxon>Rhodobacterales</taxon>
        <taxon>Roseobacteraceae</taxon>
        <taxon>Roseivivax</taxon>
    </lineage>
</organism>
<dbReference type="PANTHER" id="PTHR31793:SF27">
    <property type="entry name" value="NOVEL THIOESTERASE SUPERFAMILY DOMAIN AND SAPOSIN A-TYPE DOMAIN CONTAINING PROTEIN (0610012H03RIK)"/>
    <property type="match status" value="1"/>
</dbReference>
<reference evidence="3 4" key="1">
    <citation type="submission" date="2017-03" db="EMBL/GenBank/DDBJ databases">
        <authorList>
            <person name="Afonso C.L."/>
            <person name="Miller P.J."/>
            <person name="Scott M.A."/>
            <person name="Spackman E."/>
            <person name="Goraichik I."/>
            <person name="Dimitrov K.M."/>
            <person name="Suarez D.L."/>
            <person name="Swayne D.E."/>
        </authorList>
    </citation>
    <scope>NUCLEOTIDE SEQUENCE [LARGE SCALE GENOMIC DNA]</scope>
    <source>
        <strain evidence="3 4">CECT 8625</strain>
    </source>
</reference>
<keyword evidence="4" id="KW-1185">Reference proteome</keyword>
<gene>
    <name evidence="3" type="ORF">ROJ8625_00488</name>
</gene>
<protein>
    <submittedName>
        <fullName evidence="3">Thioesterase superfamily protein</fullName>
    </submittedName>
</protein>
<keyword evidence="2" id="KW-0378">Hydrolase</keyword>
<comment type="similarity">
    <text evidence="1">Belongs to the 4-hydroxybenzoyl-CoA thioesterase family.</text>
</comment>
<dbReference type="Proteomes" id="UP000193570">
    <property type="component" value="Unassembled WGS sequence"/>
</dbReference>
<proteinExistence type="inferred from homology"/>
<sequence length="148" mass="16385">MPRTPPPVRADFAAFLPVQTRWADNDEYGHMNNATYFAIFDNVISVWQMDQGIAIRGPDAIRFVVVENGCIYFREVGFPDALDAGLRLAAMGTSSYRIEVALFREGEDAAATLGFFQNVLTDAEGRPRPIPDDLRAVLRRLEPAPAGP</sequence>
<evidence type="ECO:0000313" key="4">
    <source>
        <dbReference type="Proteomes" id="UP000193570"/>
    </source>
</evidence>
<evidence type="ECO:0000256" key="2">
    <source>
        <dbReference type="ARBA" id="ARBA00022801"/>
    </source>
</evidence>
<dbReference type="AlphaFoldDB" id="A0A1X6YB46"/>
<evidence type="ECO:0000256" key="1">
    <source>
        <dbReference type="ARBA" id="ARBA00005953"/>
    </source>
</evidence>